<protein>
    <submittedName>
        <fullName evidence="2">Uncharacterized protein</fullName>
    </submittedName>
</protein>
<sequence length="207" mass="23715">MLREMLNVLKIRAGGDFSMTKWTGGARNITANNIDQIIHTREEANYLCACIHYMASEMVSKSMFGVYYQDMTLSGILFTEENSLVIPSINFAPKFDAKKAFVNIVPRFDSIYDAKTIAVYLRHFIHVMERQASGDFSNNFYNTAGGLWNTAVRHALSSFLDSAITTREEANLMVALARLYALRVIETYPPHFSIFFRDMTMSYRRNK</sequence>
<accession>A0A914Y8K1</accession>
<reference evidence="2" key="1">
    <citation type="submission" date="2022-11" db="UniProtKB">
        <authorList>
            <consortium name="WormBaseParasite"/>
        </authorList>
    </citation>
    <scope>IDENTIFICATION</scope>
</reference>
<keyword evidence="1" id="KW-1185">Reference proteome</keyword>
<proteinExistence type="predicted"/>
<dbReference type="AlphaFoldDB" id="A0A914Y8K1"/>
<name>A0A914Y8K1_9BILA</name>
<evidence type="ECO:0000313" key="1">
    <source>
        <dbReference type="Proteomes" id="UP000887577"/>
    </source>
</evidence>
<organism evidence="1 2">
    <name type="scientific">Panagrolaimus superbus</name>
    <dbReference type="NCBI Taxonomy" id="310955"/>
    <lineage>
        <taxon>Eukaryota</taxon>
        <taxon>Metazoa</taxon>
        <taxon>Ecdysozoa</taxon>
        <taxon>Nematoda</taxon>
        <taxon>Chromadorea</taxon>
        <taxon>Rhabditida</taxon>
        <taxon>Tylenchina</taxon>
        <taxon>Panagrolaimomorpha</taxon>
        <taxon>Panagrolaimoidea</taxon>
        <taxon>Panagrolaimidae</taxon>
        <taxon>Panagrolaimus</taxon>
    </lineage>
</organism>
<evidence type="ECO:0000313" key="2">
    <source>
        <dbReference type="WBParaSite" id="PSU_v2.g15081.t1"/>
    </source>
</evidence>
<dbReference type="Proteomes" id="UP000887577">
    <property type="component" value="Unplaced"/>
</dbReference>
<dbReference type="WBParaSite" id="PSU_v2.g15081.t1">
    <property type="protein sequence ID" value="PSU_v2.g15081.t1"/>
    <property type="gene ID" value="PSU_v2.g15081"/>
</dbReference>